<dbReference type="InterPro" id="IPR041698">
    <property type="entry name" value="Methyltransf_25"/>
</dbReference>
<dbReference type="EMBL" id="BSOG01000002">
    <property type="protein sequence ID" value="GLR13533.1"/>
    <property type="molecule type" value="Genomic_DNA"/>
</dbReference>
<reference evidence="3" key="1">
    <citation type="journal article" date="2019" name="Int. J. Syst. Evol. Microbiol.">
        <title>The Global Catalogue of Microorganisms (GCM) 10K type strain sequencing project: providing services to taxonomists for standard genome sequencing and annotation.</title>
        <authorList>
            <consortium name="The Broad Institute Genomics Platform"/>
            <consortium name="The Broad Institute Genome Sequencing Center for Infectious Disease"/>
            <person name="Wu L."/>
            <person name="Ma J."/>
        </authorList>
    </citation>
    <scope>NUCLEOTIDE SEQUENCE [LARGE SCALE GENOMIC DNA]</scope>
    <source>
        <strain evidence="3">NBRC 110044</strain>
    </source>
</reference>
<dbReference type="Proteomes" id="UP001156706">
    <property type="component" value="Unassembled WGS sequence"/>
</dbReference>
<dbReference type="PANTHER" id="PTHR12843">
    <property type="entry name" value="PROTEIN-LYSINE N-METHYLTRANSFERASE METTL10"/>
    <property type="match status" value="1"/>
</dbReference>
<evidence type="ECO:0000259" key="1">
    <source>
        <dbReference type="Pfam" id="PF13649"/>
    </source>
</evidence>
<dbReference type="RefSeq" id="WP_284196632.1">
    <property type="nucleotide sequence ID" value="NZ_BSOG01000002.1"/>
</dbReference>
<sequence>MTDIKLHWESVYQAKAPDAVSWYSPHLVTSLRLIGELSPSKDAAIIDVGGGEATLVDDLLADDYTQLSVLDISQAAVDVTRQRLGAHAAQVHWLVADIASVRLDTAHYDLWHDRAVFHFLTTAAARQAYVRQLAHALKPGGHAIMATFGPDGPLKCSGLDIVRYDAASLQRELGPQFTLLDSFTEPHQTPFGTTQQFLYGVFRRAKP</sequence>
<evidence type="ECO:0000313" key="2">
    <source>
        <dbReference type="EMBL" id="GLR13533.1"/>
    </source>
</evidence>
<name>A0ABQ5YHR4_9NEIS</name>
<keyword evidence="3" id="KW-1185">Reference proteome</keyword>
<dbReference type="SUPFAM" id="SSF53335">
    <property type="entry name" value="S-adenosyl-L-methionine-dependent methyltransferases"/>
    <property type="match status" value="1"/>
</dbReference>
<feature type="domain" description="Methyltransferase" evidence="1">
    <location>
        <begin position="45"/>
        <end position="141"/>
    </location>
</feature>
<evidence type="ECO:0000313" key="3">
    <source>
        <dbReference type="Proteomes" id="UP001156706"/>
    </source>
</evidence>
<gene>
    <name evidence="2" type="ORF">GCM10007907_23230</name>
</gene>
<organism evidence="2 3">
    <name type="scientific">Chitinimonas prasina</name>
    <dbReference type="NCBI Taxonomy" id="1434937"/>
    <lineage>
        <taxon>Bacteria</taxon>
        <taxon>Pseudomonadati</taxon>
        <taxon>Pseudomonadota</taxon>
        <taxon>Betaproteobacteria</taxon>
        <taxon>Neisseriales</taxon>
        <taxon>Chitinibacteraceae</taxon>
        <taxon>Chitinimonas</taxon>
    </lineage>
</organism>
<dbReference type="CDD" id="cd02440">
    <property type="entry name" value="AdoMet_MTases"/>
    <property type="match status" value="1"/>
</dbReference>
<dbReference type="Pfam" id="PF13649">
    <property type="entry name" value="Methyltransf_25"/>
    <property type="match status" value="1"/>
</dbReference>
<accession>A0ABQ5YHR4</accession>
<dbReference type="InterPro" id="IPR029063">
    <property type="entry name" value="SAM-dependent_MTases_sf"/>
</dbReference>
<comment type="caution">
    <text evidence="2">The sequence shown here is derived from an EMBL/GenBank/DDBJ whole genome shotgun (WGS) entry which is preliminary data.</text>
</comment>
<proteinExistence type="predicted"/>
<dbReference type="PANTHER" id="PTHR12843:SF5">
    <property type="entry name" value="EEF1A LYSINE METHYLTRANSFERASE 2"/>
    <property type="match status" value="1"/>
</dbReference>
<protein>
    <recommendedName>
        <fullName evidence="1">Methyltransferase domain-containing protein</fullName>
    </recommendedName>
</protein>
<dbReference type="Gene3D" id="3.40.50.150">
    <property type="entry name" value="Vaccinia Virus protein VP39"/>
    <property type="match status" value="1"/>
</dbReference>